<dbReference type="Proteomes" id="UP000230078">
    <property type="component" value="Unassembled WGS sequence"/>
</dbReference>
<evidence type="ECO:0000313" key="3">
    <source>
        <dbReference type="Proteomes" id="UP000230078"/>
    </source>
</evidence>
<name>A0A2M7V1S7_9BACT</name>
<comment type="caution">
    <text evidence="2">The sequence shown here is derived from an EMBL/GenBank/DDBJ whole genome shotgun (WGS) entry which is preliminary data.</text>
</comment>
<gene>
    <name evidence="2" type="ORF">COX83_04730</name>
</gene>
<keyword evidence="1" id="KW-0175">Coiled coil</keyword>
<dbReference type="AlphaFoldDB" id="A0A2M7V1S7"/>
<evidence type="ECO:0000313" key="2">
    <source>
        <dbReference type="EMBL" id="PIZ92280.1"/>
    </source>
</evidence>
<sequence>MDTLLPTTQYTKQIFRQLYAFVAPVLPTDLEEEMRHALEHVEKDAELSREDIEDTMIIFGKRVWSYRKSLQEVVGLHEGIVGEKFFRAALSKKMQKKFDEFVAHGGTLRDIHSGAPASFFTVDERIELNHALVDMDTHIKAYAIQSIKGTGHKQFQASVQEFTSLLDNLENQLSDIRVMADDAQEHPMIAREMREHIRGFEYGLVLLGQEYSQEEVEKAHEHFHGRRRELKVRGFDTIIVV</sequence>
<protein>
    <submittedName>
        <fullName evidence="2">Uncharacterized protein</fullName>
    </submittedName>
</protein>
<evidence type="ECO:0000256" key="1">
    <source>
        <dbReference type="SAM" id="Coils"/>
    </source>
</evidence>
<proteinExistence type="predicted"/>
<feature type="coiled-coil region" evidence="1">
    <location>
        <begin position="152"/>
        <end position="186"/>
    </location>
</feature>
<accession>A0A2M7V1S7</accession>
<organism evidence="2 3">
    <name type="scientific">Candidatus Magasanikbacteria bacterium CG_4_10_14_0_2_um_filter_41_31</name>
    <dbReference type="NCBI Taxonomy" id="1974639"/>
    <lineage>
        <taxon>Bacteria</taxon>
        <taxon>Candidatus Magasanikiibacteriota</taxon>
    </lineage>
</organism>
<dbReference type="EMBL" id="PFPI01000063">
    <property type="protein sequence ID" value="PIZ92280.1"/>
    <property type="molecule type" value="Genomic_DNA"/>
</dbReference>
<reference evidence="3" key="1">
    <citation type="submission" date="2017-09" db="EMBL/GenBank/DDBJ databases">
        <title>Depth-based differentiation of microbial function through sediment-hosted aquifers and enrichment of novel symbionts in the deep terrestrial subsurface.</title>
        <authorList>
            <person name="Probst A.J."/>
            <person name="Ladd B."/>
            <person name="Jarett J.K."/>
            <person name="Geller-Mcgrath D.E."/>
            <person name="Sieber C.M.K."/>
            <person name="Emerson J.B."/>
            <person name="Anantharaman K."/>
            <person name="Thomas B.C."/>
            <person name="Malmstrom R."/>
            <person name="Stieglmeier M."/>
            <person name="Klingl A."/>
            <person name="Woyke T."/>
            <person name="Ryan C.M."/>
            <person name="Banfield J.F."/>
        </authorList>
    </citation>
    <scope>NUCLEOTIDE SEQUENCE [LARGE SCALE GENOMIC DNA]</scope>
</reference>